<reference evidence="2 3" key="1">
    <citation type="journal article" date="2015" name="Biotechnol. Biofuels">
        <title>Enhanced degradation of softwood versus hardwood by the white-rot fungus Pycnoporus coccineus.</title>
        <authorList>
            <person name="Couturier M."/>
            <person name="Navarro D."/>
            <person name="Chevret D."/>
            <person name="Henrissat B."/>
            <person name="Piumi F."/>
            <person name="Ruiz-Duenas F.J."/>
            <person name="Martinez A.T."/>
            <person name="Grigoriev I.V."/>
            <person name="Riley R."/>
            <person name="Lipzen A."/>
            <person name="Berrin J.G."/>
            <person name="Master E.R."/>
            <person name="Rosso M.N."/>
        </authorList>
    </citation>
    <scope>NUCLEOTIDE SEQUENCE [LARGE SCALE GENOMIC DNA]</scope>
    <source>
        <strain evidence="2 3">BRFM310</strain>
    </source>
</reference>
<proteinExistence type="predicted"/>
<sequence>MSFPVTLVSAVVANLLFAVLTCICSLVAVGCRTTRRSAQVLGAITPYLYLRRAPSVSVAHRPADRCFKCAEVSRSCAESSRERRAPFTASWSDIDV</sequence>
<keyword evidence="1" id="KW-1133">Transmembrane helix</keyword>
<evidence type="ECO:0000313" key="3">
    <source>
        <dbReference type="Proteomes" id="UP000193067"/>
    </source>
</evidence>
<gene>
    <name evidence="2" type="ORF">PYCCODRAFT_372562</name>
</gene>
<evidence type="ECO:0000313" key="2">
    <source>
        <dbReference type="EMBL" id="OSD07972.1"/>
    </source>
</evidence>
<name>A0A1Y2J6V5_TRAC3</name>
<protein>
    <submittedName>
        <fullName evidence="2">Uncharacterized protein</fullName>
    </submittedName>
</protein>
<dbReference type="AlphaFoldDB" id="A0A1Y2J6V5"/>
<accession>A0A1Y2J6V5</accession>
<keyword evidence="1" id="KW-0812">Transmembrane</keyword>
<feature type="transmembrane region" description="Helical" evidence="1">
    <location>
        <begin position="6"/>
        <end position="29"/>
    </location>
</feature>
<evidence type="ECO:0000256" key="1">
    <source>
        <dbReference type="SAM" id="Phobius"/>
    </source>
</evidence>
<organism evidence="2 3">
    <name type="scientific">Trametes coccinea (strain BRFM310)</name>
    <name type="common">Pycnoporus coccineus</name>
    <dbReference type="NCBI Taxonomy" id="1353009"/>
    <lineage>
        <taxon>Eukaryota</taxon>
        <taxon>Fungi</taxon>
        <taxon>Dikarya</taxon>
        <taxon>Basidiomycota</taxon>
        <taxon>Agaricomycotina</taxon>
        <taxon>Agaricomycetes</taxon>
        <taxon>Polyporales</taxon>
        <taxon>Polyporaceae</taxon>
        <taxon>Trametes</taxon>
    </lineage>
</organism>
<keyword evidence="3" id="KW-1185">Reference proteome</keyword>
<dbReference type="Proteomes" id="UP000193067">
    <property type="component" value="Unassembled WGS sequence"/>
</dbReference>
<keyword evidence="1" id="KW-0472">Membrane</keyword>
<dbReference type="EMBL" id="KZ084087">
    <property type="protein sequence ID" value="OSD07972.1"/>
    <property type="molecule type" value="Genomic_DNA"/>
</dbReference>